<keyword evidence="4" id="KW-1185">Reference proteome</keyword>
<reference evidence="1 4" key="1">
    <citation type="submission" date="2018-02" db="EMBL/GenBank/DDBJ databases">
        <title>Deep subsurface shale carbon reservoir microbial communities from Ohio and West Virginia, USA.</title>
        <authorList>
            <person name="Wrighton K."/>
        </authorList>
    </citation>
    <scope>NUCLEOTIDE SEQUENCE [LARGE SCALE GENOMIC DNA]</scope>
    <source>
        <strain evidence="1 4">UTICA-S1B6</strain>
    </source>
</reference>
<dbReference type="OrthoDB" id="7067553at2"/>
<reference evidence="2 3" key="2">
    <citation type="submission" date="2018-02" db="EMBL/GenBank/DDBJ databases">
        <title>Subsurface microbial communities from deep shales in Ohio and West Virginia, USA.</title>
        <authorList>
            <person name="Wrighton K."/>
        </authorList>
    </citation>
    <scope>NUCLEOTIDE SEQUENCE [LARGE SCALE GENOMIC DNA]</scope>
    <source>
        <strain evidence="2 3">UTICA-S1B9</strain>
    </source>
</reference>
<comment type="caution">
    <text evidence="2">The sequence shown here is derived from an EMBL/GenBank/DDBJ whole genome shotgun (WGS) entry which is preliminary data.</text>
</comment>
<gene>
    <name evidence="2" type="ORF">B0H24_10563</name>
    <name evidence="1" type="ORF">BY455_1533</name>
</gene>
<dbReference type="RefSeq" id="WP_104417599.1">
    <property type="nucleotide sequence ID" value="NZ_PTIT01000053.1"/>
</dbReference>
<evidence type="ECO:0000313" key="3">
    <source>
        <dbReference type="Proteomes" id="UP000239446"/>
    </source>
</evidence>
<protein>
    <submittedName>
        <fullName evidence="2">Uncharacterized protein</fullName>
    </submittedName>
</protein>
<evidence type="ECO:0000313" key="2">
    <source>
        <dbReference type="EMBL" id="PPK50974.1"/>
    </source>
</evidence>
<organism evidence="2 3">
    <name type="scientific">Marinobacter persicus</name>
    <dbReference type="NCBI Taxonomy" id="930118"/>
    <lineage>
        <taxon>Bacteria</taxon>
        <taxon>Pseudomonadati</taxon>
        <taxon>Pseudomonadota</taxon>
        <taxon>Gammaproteobacteria</taxon>
        <taxon>Pseudomonadales</taxon>
        <taxon>Marinobacteraceae</taxon>
        <taxon>Marinobacter</taxon>
    </lineage>
</organism>
<name>A0A2S6G1W9_9GAMM</name>
<sequence>MFSSRQTAEIIDKLIELTQHNHIVWRSQDPVAPMIGPDARVDMVYIVNHLGRNIRAYNQNFKYYLDEEKYVWDEQIIVEFVDDYGAVLGRLPRTPNAWDLLKAIQFQNPQINTFYDDLFKS</sequence>
<evidence type="ECO:0000313" key="4">
    <source>
        <dbReference type="Proteomes" id="UP000239648"/>
    </source>
</evidence>
<dbReference type="Proteomes" id="UP000239648">
    <property type="component" value="Unassembled WGS sequence"/>
</dbReference>
<dbReference type="Proteomes" id="UP000239446">
    <property type="component" value="Unassembled WGS sequence"/>
</dbReference>
<proteinExistence type="predicted"/>
<evidence type="ECO:0000313" key="1">
    <source>
        <dbReference type="EMBL" id="PPK49815.1"/>
    </source>
</evidence>
<dbReference type="EMBL" id="PTIU01000056">
    <property type="protein sequence ID" value="PPK50974.1"/>
    <property type="molecule type" value="Genomic_DNA"/>
</dbReference>
<dbReference type="AlphaFoldDB" id="A0A2S6G1W9"/>
<accession>A0A2S6G1W9</accession>
<dbReference type="EMBL" id="PTIT01000053">
    <property type="protein sequence ID" value="PPK49815.1"/>
    <property type="molecule type" value="Genomic_DNA"/>
</dbReference>